<comment type="caution">
    <text evidence="9">The sequence shown here is derived from an EMBL/GenBank/DDBJ whole genome shotgun (WGS) entry which is preliminary data.</text>
</comment>
<dbReference type="PANTHER" id="PTHR22960:SF0">
    <property type="entry name" value="MOLYBDENUM COFACTOR BIOSYNTHESIS PROTEIN 1"/>
    <property type="match status" value="1"/>
</dbReference>
<dbReference type="Proteomes" id="UP000320393">
    <property type="component" value="Unassembled WGS sequence"/>
</dbReference>
<reference evidence="9 10" key="1">
    <citation type="journal article" date="2019" name="Nat. Microbiol.">
        <title>Mediterranean grassland soil C-N compound turnover is dependent on rainfall and depth, and is mediated by genomically divergent microorganisms.</title>
        <authorList>
            <person name="Diamond S."/>
            <person name="Andeer P.F."/>
            <person name="Li Z."/>
            <person name="Crits-Christoph A."/>
            <person name="Burstein D."/>
            <person name="Anantharaman K."/>
            <person name="Lane K.R."/>
            <person name="Thomas B.C."/>
            <person name="Pan C."/>
            <person name="Northen T.R."/>
            <person name="Banfield J.F."/>
        </authorList>
    </citation>
    <scope>NUCLEOTIDE SEQUENCE [LARGE SCALE GENOMIC DNA]</scope>
    <source>
        <strain evidence="9">NP_5</strain>
    </source>
</reference>
<accession>A0A537LTU0</accession>
<sequence length="252" mass="27410">NIVELTARIAQVPGIQDLAMTTNGVRLAHLAAPLAQAGLRRINVSLDSLDRDKYKAITRWGNLDDVLAGLEAARAAGLSPVKINAVVVRGFNEGDVVDLARLTLAHDYAVRFIEMMPFGSVAGFQTNAYVPSQETKTRIEGSLGALTPLDVSGYDPARTYRADGARGVIGFISSVSQPFCAQCGRLRLTAEGRLRLCLLRDDEVDLRTPLRSGATYEEIRERIRAAAYRKPWGHGLARGVIPRQRIMSQIGG</sequence>
<dbReference type="InterPro" id="IPR007197">
    <property type="entry name" value="rSAM"/>
</dbReference>
<feature type="non-terminal residue" evidence="9">
    <location>
        <position position="1"/>
    </location>
</feature>
<evidence type="ECO:0000313" key="10">
    <source>
        <dbReference type="Proteomes" id="UP000320393"/>
    </source>
</evidence>
<dbReference type="GO" id="GO:0006777">
    <property type="term" value="P:Mo-molybdopterin cofactor biosynthetic process"/>
    <property type="evidence" value="ECO:0007669"/>
    <property type="project" value="UniProtKB-KW"/>
</dbReference>
<dbReference type="CDD" id="cd21117">
    <property type="entry name" value="Twitch_MoaA"/>
    <property type="match status" value="1"/>
</dbReference>
<feature type="domain" description="Radical SAM core" evidence="8">
    <location>
        <begin position="1"/>
        <end position="155"/>
    </location>
</feature>
<dbReference type="InterPro" id="IPR058240">
    <property type="entry name" value="rSAM_sf"/>
</dbReference>
<evidence type="ECO:0000256" key="3">
    <source>
        <dbReference type="ARBA" id="ARBA00022741"/>
    </source>
</evidence>
<dbReference type="SUPFAM" id="SSF102114">
    <property type="entry name" value="Radical SAM enzymes"/>
    <property type="match status" value="1"/>
</dbReference>
<dbReference type="PROSITE" id="PS51918">
    <property type="entry name" value="RADICAL_SAM"/>
    <property type="match status" value="1"/>
</dbReference>
<evidence type="ECO:0000313" key="9">
    <source>
        <dbReference type="EMBL" id="TMJ11416.1"/>
    </source>
</evidence>
<dbReference type="GO" id="GO:0046872">
    <property type="term" value="F:metal ion binding"/>
    <property type="evidence" value="ECO:0007669"/>
    <property type="project" value="UniProtKB-KW"/>
</dbReference>
<dbReference type="Gene3D" id="3.20.20.70">
    <property type="entry name" value="Aldolase class I"/>
    <property type="match status" value="1"/>
</dbReference>
<protein>
    <submittedName>
        <fullName evidence="9">Radical SAM protein</fullName>
    </submittedName>
</protein>
<evidence type="ECO:0000256" key="4">
    <source>
        <dbReference type="ARBA" id="ARBA00023004"/>
    </source>
</evidence>
<evidence type="ECO:0000256" key="2">
    <source>
        <dbReference type="ARBA" id="ARBA00022723"/>
    </source>
</evidence>
<dbReference type="GO" id="GO:0061798">
    <property type="term" value="F:GTP 3',8'-cyclase activity"/>
    <property type="evidence" value="ECO:0007669"/>
    <property type="project" value="TreeGrafter"/>
</dbReference>
<dbReference type="InterPro" id="IPR010505">
    <property type="entry name" value="MoaA_twitch"/>
</dbReference>
<dbReference type="EMBL" id="VBAM01000232">
    <property type="protein sequence ID" value="TMJ11416.1"/>
    <property type="molecule type" value="Genomic_DNA"/>
</dbReference>
<evidence type="ECO:0000256" key="7">
    <source>
        <dbReference type="ARBA" id="ARBA00023150"/>
    </source>
</evidence>
<evidence type="ECO:0000256" key="1">
    <source>
        <dbReference type="ARBA" id="ARBA00022691"/>
    </source>
</evidence>
<keyword evidence="5" id="KW-0411">Iron-sulfur</keyword>
<gene>
    <name evidence="9" type="ORF">E6H02_06960</name>
</gene>
<evidence type="ECO:0000256" key="6">
    <source>
        <dbReference type="ARBA" id="ARBA00023134"/>
    </source>
</evidence>
<keyword evidence="4" id="KW-0408">Iron</keyword>
<dbReference type="GO" id="GO:0061799">
    <property type="term" value="F:cyclic pyranopterin monophosphate synthase activity"/>
    <property type="evidence" value="ECO:0007669"/>
    <property type="project" value="TreeGrafter"/>
</dbReference>
<dbReference type="GO" id="GO:0005525">
    <property type="term" value="F:GTP binding"/>
    <property type="evidence" value="ECO:0007669"/>
    <property type="project" value="UniProtKB-KW"/>
</dbReference>
<dbReference type="InterPro" id="IPR013785">
    <property type="entry name" value="Aldolase_TIM"/>
</dbReference>
<keyword evidence="3" id="KW-0547">Nucleotide-binding</keyword>
<name>A0A537LTU0_9BACT</name>
<dbReference type="Pfam" id="PF04055">
    <property type="entry name" value="Radical_SAM"/>
    <property type="match status" value="1"/>
</dbReference>
<evidence type="ECO:0000256" key="5">
    <source>
        <dbReference type="ARBA" id="ARBA00023014"/>
    </source>
</evidence>
<dbReference type="CDD" id="cd01335">
    <property type="entry name" value="Radical_SAM"/>
    <property type="match status" value="1"/>
</dbReference>
<keyword evidence="6" id="KW-0342">GTP-binding</keyword>
<dbReference type="InterPro" id="IPR050105">
    <property type="entry name" value="MoCo_biosynth_MoaA/MoaC"/>
</dbReference>
<dbReference type="GO" id="GO:0051539">
    <property type="term" value="F:4 iron, 4 sulfur cluster binding"/>
    <property type="evidence" value="ECO:0007669"/>
    <property type="project" value="UniProtKB-KW"/>
</dbReference>
<keyword evidence="2" id="KW-0479">Metal-binding</keyword>
<organism evidence="9 10">
    <name type="scientific">Candidatus Segetimicrobium genomatis</name>
    <dbReference type="NCBI Taxonomy" id="2569760"/>
    <lineage>
        <taxon>Bacteria</taxon>
        <taxon>Bacillati</taxon>
        <taxon>Candidatus Sysuimicrobiota</taxon>
        <taxon>Candidatus Sysuimicrobiia</taxon>
        <taxon>Candidatus Sysuimicrobiales</taxon>
        <taxon>Candidatus Segetimicrobiaceae</taxon>
        <taxon>Candidatus Segetimicrobium</taxon>
    </lineage>
</organism>
<dbReference type="AlphaFoldDB" id="A0A537LTU0"/>
<keyword evidence="1" id="KW-0949">S-adenosyl-L-methionine</keyword>
<dbReference type="Pfam" id="PF06463">
    <property type="entry name" value="Mob_synth_C"/>
    <property type="match status" value="1"/>
</dbReference>
<dbReference type="PANTHER" id="PTHR22960">
    <property type="entry name" value="MOLYBDOPTERIN COFACTOR SYNTHESIS PROTEIN A"/>
    <property type="match status" value="1"/>
</dbReference>
<keyword evidence="7" id="KW-0501">Molybdenum cofactor biosynthesis</keyword>
<proteinExistence type="predicted"/>
<evidence type="ECO:0000259" key="8">
    <source>
        <dbReference type="PROSITE" id="PS51918"/>
    </source>
</evidence>